<dbReference type="AlphaFoldDB" id="A0A7R9IEH6"/>
<evidence type="ECO:0000313" key="2">
    <source>
        <dbReference type="EMBL" id="CAD7456785.1"/>
    </source>
</evidence>
<proteinExistence type="predicted"/>
<sequence>MASLVLTDSSQLTADGFEKLPDQIMKNLARCTRSKSIPDLPLFGSLLQLKSSALDRTTTEVDLEILIVLLDTPLSVQLQPCLCTSSDTSLTGQWRGPPSIMSMTGSLMPFENNNDVNGKGKGGGGGGGAGGSGGGSKGKPQIQPKQAAGSVGSGAARSQGKGACFRAHLNSLWSVWYGLCATGLQGYIALQCVRRFLNYVELPWPVGKTPPRLELHACLGLTGAAILLLPFFLTSALLKIGNLANDGFKLGRHLTACTADPPSVLLGAGGGLGRRGTGVIRSLWQHGGPTAPFLHLATAFCLLLPKLLMEARLVHAGFLPKDDAKNSGPHLILIPSPGLSVEWQNSVESVAGGTDVVDAS</sequence>
<dbReference type="EMBL" id="OE001423">
    <property type="protein sequence ID" value="CAD7456785.1"/>
    <property type="molecule type" value="Genomic_DNA"/>
</dbReference>
<feature type="region of interest" description="Disordered" evidence="1">
    <location>
        <begin position="111"/>
        <end position="154"/>
    </location>
</feature>
<organism evidence="2">
    <name type="scientific">Timema tahoe</name>
    <dbReference type="NCBI Taxonomy" id="61484"/>
    <lineage>
        <taxon>Eukaryota</taxon>
        <taxon>Metazoa</taxon>
        <taxon>Ecdysozoa</taxon>
        <taxon>Arthropoda</taxon>
        <taxon>Hexapoda</taxon>
        <taxon>Insecta</taxon>
        <taxon>Pterygota</taxon>
        <taxon>Neoptera</taxon>
        <taxon>Polyneoptera</taxon>
        <taxon>Phasmatodea</taxon>
        <taxon>Timematodea</taxon>
        <taxon>Timematoidea</taxon>
        <taxon>Timematidae</taxon>
        <taxon>Timema</taxon>
    </lineage>
</organism>
<dbReference type="InterPro" id="IPR053291">
    <property type="entry name" value="Ommatidial_diff-associated"/>
</dbReference>
<dbReference type="PANTHER" id="PTHR21579:SF20">
    <property type="entry name" value="PROTEIN TINCAR"/>
    <property type="match status" value="1"/>
</dbReference>
<evidence type="ECO:0000256" key="1">
    <source>
        <dbReference type="SAM" id="MobiDB-lite"/>
    </source>
</evidence>
<accession>A0A7R9IEH6</accession>
<gene>
    <name evidence="2" type="ORF">TTEB3V08_LOCUS4800</name>
</gene>
<feature type="compositionally biased region" description="Gly residues" evidence="1">
    <location>
        <begin position="119"/>
        <end position="137"/>
    </location>
</feature>
<name>A0A7R9IEH6_9NEOP</name>
<reference evidence="2" key="1">
    <citation type="submission" date="2020-11" db="EMBL/GenBank/DDBJ databases">
        <authorList>
            <person name="Tran Van P."/>
        </authorList>
    </citation>
    <scope>NUCLEOTIDE SEQUENCE</scope>
</reference>
<dbReference type="PANTHER" id="PTHR21579">
    <property type="entry name" value="PROTEIN TINCAR"/>
    <property type="match status" value="1"/>
</dbReference>
<protein>
    <submittedName>
        <fullName evidence="2">Uncharacterized protein</fullName>
    </submittedName>
</protein>